<gene>
    <name evidence="1" type="ORF">NDU88_000884</name>
</gene>
<evidence type="ECO:0000313" key="1">
    <source>
        <dbReference type="EMBL" id="KAJ1080690.1"/>
    </source>
</evidence>
<dbReference type="AlphaFoldDB" id="A0AAV7KZ22"/>
<organism evidence="1 2">
    <name type="scientific">Pleurodeles waltl</name>
    <name type="common">Iberian ribbed newt</name>
    <dbReference type="NCBI Taxonomy" id="8319"/>
    <lineage>
        <taxon>Eukaryota</taxon>
        <taxon>Metazoa</taxon>
        <taxon>Chordata</taxon>
        <taxon>Craniata</taxon>
        <taxon>Vertebrata</taxon>
        <taxon>Euteleostomi</taxon>
        <taxon>Amphibia</taxon>
        <taxon>Batrachia</taxon>
        <taxon>Caudata</taxon>
        <taxon>Salamandroidea</taxon>
        <taxon>Salamandridae</taxon>
        <taxon>Pleurodelinae</taxon>
        <taxon>Pleurodeles</taxon>
    </lineage>
</organism>
<keyword evidence="2" id="KW-1185">Reference proteome</keyword>
<name>A0AAV7KZ22_PLEWA</name>
<protein>
    <submittedName>
        <fullName evidence="1">Uncharacterized protein</fullName>
    </submittedName>
</protein>
<accession>A0AAV7KZ22</accession>
<dbReference type="EMBL" id="JANPWB010000016">
    <property type="protein sequence ID" value="KAJ1080690.1"/>
    <property type="molecule type" value="Genomic_DNA"/>
</dbReference>
<reference evidence="1" key="1">
    <citation type="journal article" date="2022" name="bioRxiv">
        <title>Sequencing and chromosome-scale assembly of the giantPleurodeles waltlgenome.</title>
        <authorList>
            <person name="Brown T."/>
            <person name="Elewa A."/>
            <person name="Iarovenko S."/>
            <person name="Subramanian E."/>
            <person name="Araus A.J."/>
            <person name="Petzold A."/>
            <person name="Susuki M."/>
            <person name="Suzuki K.-i.T."/>
            <person name="Hayashi T."/>
            <person name="Toyoda A."/>
            <person name="Oliveira C."/>
            <person name="Osipova E."/>
            <person name="Leigh N.D."/>
            <person name="Simon A."/>
            <person name="Yun M.H."/>
        </authorList>
    </citation>
    <scope>NUCLEOTIDE SEQUENCE</scope>
    <source>
        <strain evidence="1">20211129_DDA</strain>
        <tissue evidence="1">Liver</tissue>
    </source>
</reference>
<proteinExistence type="predicted"/>
<comment type="caution">
    <text evidence="1">The sequence shown here is derived from an EMBL/GenBank/DDBJ whole genome shotgun (WGS) entry which is preliminary data.</text>
</comment>
<sequence length="105" mass="11913">MRARDPLLARAPRRQRHATSRTGWRCAAVEVYEGRAHTDGPTHCFVFRVRPLACMERGHAAGRAAVLGVRVQHALVRDRAVQLNVFVFSLLAQRVVLSCNIYQHR</sequence>
<dbReference type="Proteomes" id="UP001066276">
    <property type="component" value="Chromosome 12"/>
</dbReference>
<evidence type="ECO:0000313" key="2">
    <source>
        <dbReference type="Proteomes" id="UP001066276"/>
    </source>
</evidence>